<dbReference type="PANTHER" id="PTHR30587">
    <property type="entry name" value="FLAGELLAR BIOSYNTHETIC PROTEIN FLIP"/>
    <property type="match status" value="1"/>
</dbReference>
<keyword evidence="5 7" id="KW-1133">Transmembrane helix</keyword>
<keyword evidence="8" id="KW-0282">Flagellum</keyword>
<keyword evidence="3" id="KW-1003">Cell membrane</keyword>
<evidence type="ECO:0000256" key="7">
    <source>
        <dbReference type="SAM" id="Phobius"/>
    </source>
</evidence>
<name>A0A1C0U4Q2_9GAMM</name>
<keyword evidence="4 7" id="KW-0812">Transmembrane</keyword>
<feature type="transmembrane region" description="Helical" evidence="7">
    <location>
        <begin position="12"/>
        <end position="37"/>
    </location>
</feature>
<evidence type="ECO:0000256" key="6">
    <source>
        <dbReference type="ARBA" id="ARBA00023136"/>
    </source>
</evidence>
<feature type="transmembrane region" description="Helical" evidence="7">
    <location>
        <begin position="184"/>
        <end position="207"/>
    </location>
</feature>
<dbReference type="GO" id="GO:0009306">
    <property type="term" value="P:protein secretion"/>
    <property type="evidence" value="ECO:0007669"/>
    <property type="project" value="InterPro"/>
</dbReference>
<evidence type="ECO:0000256" key="1">
    <source>
        <dbReference type="ARBA" id="ARBA00004651"/>
    </source>
</evidence>
<gene>
    <name evidence="8" type="primary">fliP_2</name>
    <name evidence="8" type="ORF">Ppb6_01924</name>
</gene>
<reference evidence="8 9" key="1">
    <citation type="submission" date="2015-12" db="EMBL/GenBank/DDBJ databases">
        <title>Genome comparisons provide insights into the role of secondary metabolites in the pathogenic phase of the Photorhabdus life cycle.</title>
        <authorList>
            <person name="Tobias N.J."/>
            <person name="Mishra B."/>
            <person name="Gupta D.K."/>
            <person name="Thines M."/>
            <person name="Stinear T.P."/>
            <person name="Bode H.B."/>
        </authorList>
    </citation>
    <scope>NUCLEOTIDE SEQUENCE [LARGE SCALE GENOMIC DNA]</scope>
    <source>
        <strain evidence="8 9">PB68.1</strain>
    </source>
</reference>
<evidence type="ECO:0000256" key="4">
    <source>
        <dbReference type="ARBA" id="ARBA00022692"/>
    </source>
</evidence>
<sequence length="236" mass="25979">MVHLLSSENAYSGVNLVILLCLVLLSAVFFICFSGFVKYNIVLNILKNAMGTQQIPPSIVVNLLAALLALNSIWGDLEPGLERIKPYFTDTYDKSMPIIDPIGGLGLSNNELSKSGDVTMYHLVSRIDEYFPEIIARAERKSLELEKLFTLPIAFNDESGSVLKPLLGGLILDLYKGFELGIKLYMIFVSIDFLIAVVLSGVGMSMLSPTVISIPIKLAVFYFSDGWTILFNTLDG</sequence>
<proteinExistence type="inferred from homology"/>
<evidence type="ECO:0000256" key="5">
    <source>
        <dbReference type="ARBA" id="ARBA00022989"/>
    </source>
</evidence>
<comment type="subcellular location">
    <subcellularLocation>
        <location evidence="1">Cell membrane</location>
        <topology evidence="1">Multi-pass membrane protein</topology>
    </subcellularLocation>
</comment>
<evidence type="ECO:0000313" key="9">
    <source>
        <dbReference type="Proteomes" id="UP000093476"/>
    </source>
</evidence>
<dbReference type="RefSeq" id="WP_065823048.1">
    <property type="nucleotide sequence ID" value="NZ_CAWMQZ010000071.1"/>
</dbReference>
<keyword evidence="8" id="KW-0969">Cilium</keyword>
<dbReference type="GO" id="GO:0005886">
    <property type="term" value="C:plasma membrane"/>
    <property type="evidence" value="ECO:0007669"/>
    <property type="project" value="UniProtKB-SubCell"/>
</dbReference>
<keyword evidence="9" id="KW-1185">Reference proteome</keyword>
<dbReference type="STRING" id="286156.Ppb6_01924"/>
<dbReference type="NCBIfam" id="NF009438">
    <property type="entry name" value="PRK12797.1"/>
    <property type="match status" value="1"/>
</dbReference>
<keyword evidence="8" id="KW-0966">Cell projection</keyword>
<comment type="caution">
    <text evidence="8">The sequence shown here is derived from an EMBL/GenBank/DDBJ whole genome shotgun (WGS) entry which is preliminary data.</text>
</comment>
<organism evidence="8 9">
    <name type="scientific">Photorhabdus australis subsp. thailandensis</name>
    <dbReference type="NCBI Taxonomy" id="2805096"/>
    <lineage>
        <taxon>Bacteria</taxon>
        <taxon>Pseudomonadati</taxon>
        <taxon>Pseudomonadota</taxon>
        <taxon>Gammaproteobacteria</taxon>
        <taxon>Enterobacterales</taxon>
        <taxon>Morganellaceae</taxon>
        <taxon>Photorhabdus</taxon>
    </lineage>
</organism>
<dbReference type="Proteomes" id="UP000093476">
    <property type="component" value="Unassembled WGS sequence"/>
</dbReference>
<dbReference type="Pfam" id="PF00813">
    <property type="entry name" value="FliP"/>
    <property type="match status" value="1"/>
</dbReference>
<dbReference type="InterPro" id="IPR005838">
    <property type="entry name" value="T3SS_IM_P"/>
</dbReference>
<dbReference type="EMBL" id="LOMY01000071">
    <property type="protein sequence ID" value="OCQ52865.1"/>
    <property type="molecule type" value="Genomic_DNA"/>
</dbReference>
<dbReference type="AlphaFoldDB" id="A0A1C0U4Q2"/>
<evidence type="ECO:0000313" key="8">
    <source>
        <dbReference type="EMBL" id="OCQ52865.1"/>
    </source>
</evidence>
<keyword evidence="6 7" id="KW-0472">Membrane</keyword>
<protein>
    <submittedName>
        <fullName evidence="8">Flagellar biosynthetic protein FliP</fullName>
    </submittedName>
</protein>
<dbReference type="PATRIC" id="fig|286156.4.peg.2183"/>
<comment type="similarity">
    <text evidence="2">Belongs to the FliP/MopC/SpaP family.</text>
</comment>
<dbReference type="PANTHER" id="PTHR30587:SF0">
    <property type="entry name" value="FLAGELLAR BIOSYNTHETIC PROTEIN FLIP"/>
    <property type="match status" value="1"/>
</dbReference>
<evidence type="ECO:0000256" key="2">
    <source>
        <dbReference type="ARBA" id="ARBA00006257"/>
    </source>
</evidence>
<evidence type="ECO:0000256" key="3">
    <source>
        <dbReference type="ARBA" id="ARBA00022475"/>
    </source>
</evidence>
<dbReference type="PRINTS" id="PR01302">
    <property type="entry name" value="TYPE3IMPPROT"/>
</dbReference>
<accession>A0A1C0U4Q2</accession>